<accession>A0A0M9GEU9</accession>
<dbReference type="AlphaFoldDB" id="A0A0M9GEU9"/>
<dbReference type="Proteomes" id="UP000037931">
    <property type="component" value="Unassembled WGS sequence"/>
</dbReference>
<keyword evidence="2" id="KW-1185">Reference proteome</keyword>
<comment type="caution">
    <text evidence="1">The sequence shown here is derived from an EMBL/GenBank/DDBJ whole genome shotgun (WGS) entry which is preliminary data.</text>
</comment>
<dbReference type="GO" id="GO:0008168">
    <property type="term" value="F:methyltransferase activity"/>
    <property type="evidence" value="ECO:0007669"/>
    <property type="project" value="InterPro"/>
</dbReference>
<dbReference type="GO" id="GO:0008610">
    <property type="term" value="P:lipid biosynthetic process"/>
    <property type="evidence" value="ECO:0007669"/>
    <property type="project" value="InterPro"/>
</dbReference>
<dbReference type="EMBL" id="JSYZ01000016">
    <property type="protein sequence ID" value="KPA89262.1"/>
    <property type="molecule type" value="Genomic_DNA"/>
</dbReference>
<dbReference type="Gene3D" id="3.40.50.150">
    <property type="entry name" value="Vaccinia Virus protein VP39"/>
    <property type="match status" value="1"/>
</dbReference>
<proteinExistence type="predicted"/>
<gene>
    <name evidence="1" type="ORF">PF66_04113</name>
</gene>
<dbReference type="InterPro" id="IPR029063">
    <property type="entry name" value="SAM-dependent_MTases_sf"/>
</dbReference>
<protein>
    <submittedName>
        <fullName evidence="1">Cephalosporin hydroxylase</fullName>
    </submittedName>
</protein>
<name>A0A0M9GEU9_9PSED</name>
<dbReference type="STRING" id="50340.PF66_04113"/>
<dbReference type="PATRIC" id="fig|50340.43.peg.1417"/>
<organism evidence="1 2">
    <name type="scientific">Pseudomonas asplenii</name>
    <dbReference type="NCBI Taxonomy" id="53407"/>
    <lineage>
        <taxon>Bacteria</taxon>
        <taxon>Pseudomonadati</taxon>
        <taxon>Pseudomonadota</taxon>
        <taxon>Gammaproteobacteria</taxon>
        <taxon>Pseudomonadales</taxon>
        <taxon>Pseudomonadaceae</taxon>
        <taxon>Pseudomonas</taxon>
    </lineage>
</organism>
<evidence type="ECO:0000313" key="1">
    <source>
        <dbReference type="EMBL" id="KPA89262.1"/>
    </source>
</evidence>
<dbReference type="SUPFAM" id="SSF53335">
    <property type="entry name" value="S-adenosyl-L-methionine-dependent methyltransferases"/>
    <property type="match status" value="1"/>
</dbReference>
<reference evidence="1 2" key="1">
    <citation type="journal article" date="2015" name="PLoS ONE">
        <title>Rice-Infecting Pseudomonas Genomes Are Highly Accessorized and Harbor Multiple Putative Virulence Mechanisms to Cause Sheath Brown Rot.</title>
        <authorList>
            <person name="Quibod I.L."/>
            <person name="Grande G."/>
            <person name="Oreiro E.G."/>
            <person name="Borja F.N."/>
            <person name="Dossa G.S."/>
            <person name="Mauleon R."/>
            <person name="Cruz C.V."/>
            <person name="Oliva R."/>
        </authorList>
    </citation>
    <scope>NUCLEOTIDE SEQUENCE [LARGE SCALE GENOMIC DNA]</scope>
    <source>
        <strain evidence="1 2">IRRI 6609</strain>
    </source>
</reference>
<dbReference type="InterPro" id="IPR007072">
    <property type="entry name" value="RNMT_CmcI"/>
</dbReference>
<evidence type="ECO:0000313" key="2">
    <source>
        <dbReference type="Proteomes" id="UP000037931"/>
    </source>
</evidence>
<sequence length="185" mass="20848">MQVFSQGVNGANRWKGLPLLKGVYDFTLYPLMLEHIKPATIFEFGSEAGGSAVWLADLMRMFNLDCHVYSVDLAPPLTRHDQVTFIQGDAHSPEKTFPADFLRQAPHPWLVIEDSHVNIGGILAHFSAHMQPGDYFIIEDENAESEIGQHLLLNPNQYRVDTFFTDYFGYNATCSPDQILAFMPA</sequence>
<dbReference type="Pfam" id="PF04989">
    <property type="entry name" value="RMNT_CmcI"/>
    <property type="match status" value="1"/>
</dbReference>